<protein>
    <recommendedName>
        <fullName evidence="1">Protein kinase domain-containing protein</fullName>
    </recommendedName>
</protein>
<evidence type="ECO:0000313" key="3">
    <source>
        <dbReference type="Proteomes" id="UP001419268"/>
    </source>
</evidence>
<comment type="caution">
    <text evidence="2">The sequence shown here is derived from an EMBL/GenBank/DDBJ whole genome shotgun (WGS) entry which is preliminary data.</text>
</comment>
<reference evidence="2 3" key="1">
    <citation type="submission" date="2024-01" db="EMBL/GenBank/DDBJ databases">
        <title>Genome assemblies of Stephania.</title>
        <authorList>
            <person name="Yang L."/>
        </authorList>
    </citation>
    <scope>NUCLEOTIDE SEQUENCE [LARGE SCALE GENOMIC DNA]</scope>
    <source>
        <strain evidence="2">JXDWG</strain>
        <tissue evidence="2">Leaf</tissue>
    </source>
</reference>
<proteinExistence type="predicted"/>
<dbReference type="GO" id="GO:0005524">
    <property type="term" value="F:ATP binding"/>
    <property type="evidence" value="ECO:0007669"/>
    <property type="project" value="InterPro"/>
</dbReference>
<dbReference type="SUPFAM" id="SSF56112">
    <property type="entry name" value="Protein kinase-like (PK-like)"/>
    <property type="match status" value="1"/>
</dbReference>
<gene>
    <name evidence="2" type="ORF">Scep_011503</name>
</gene>
<dbReference type="InterPro" id="IPR000719">
    <property type="entry name" value="Prot_kinase_dom"/>
</dbReference>
<feature type="domain" description="Protein kinase" evidence="1">
    <location>
        <begin position="1"/>
        <end position="111"/>
    </location>
</feature>
<dbReference type="AlphaFoldDB" id="A0AAP0JE96"/>
<keyword evidence="3" id="KW-1185">Reference proteome</keyword>
<evidence type="ECO:0000313" key="2">
    <source>
        <dbReference type="EMBL" id="KAK9131975.1"/>
    </source>
</evidence>
<dbReference type="InterPro" id="IPR011009">
    <property type="entry name" value="Kinase-like_dom_sf"/>
</dbReference>
<dbReference type="Gene3D" id="1.10.510.10">
    <property type="entry name" value="Transferase(Phosphotransferase) domain 1"/>
    <property type="match status" value="1"/>
</dbReference>
<name>A0AAP0JE96_9MAGN</name>
<dbReference type="PROSITE" id="PS50011">
    <property type="entry name" value="PROTEIN_KINASE_DOM"/>
    <property type="match status" value="1"/>
</dbReference>
<organism evidence="2 3">
    <name type="scientific">Stephania cephalantha</name>
    <dbReference type="NCBI Taxonomy" id="152367"/>
    <lineage>
        <taxon>Eukaryota</taxon>
        <taxon>Viridiplantae</taxon>
        <taxon>Streptophyta</taxon>
        <taxon>Embryophyta</taxon>
        <taxon>Tracheophyta</taxon>
        <taxon>Spermatophyta</taxon>
        <taxon>Magnoliopsida</taxon>
        <taxon>Ranunculales</taxon>
        <taxon>Menispermaceae</taxon>
        <taxon>Menispermoideae</taxon>
        <taxon>Cissampelideae</taxon>
        <taxon>Stephania</taxon>
    </lineage>
</organism>
<sequence length="111" mass="11952">MVLDHLIHGGRDWVEVKQIAFGARNTTISLAKPRSPKPTTINATDLIKTYGGGGGGVGGLAELDVKSFAKSILLGLDCIHKKGYAHLDIKPKKYSASEGFDEEEEEGRLCL</sequence>
<dbReference type="Proteomes" id="UP001419268">
    <property type="component" value="Unassembled WGS sequence"/>
</dbReference>
<dbReference type="EMBL" id="JBBNAG010000005">
    <property type="protein sequence ID" value="KAK9131975.1"/>
    <property type="molecule type" value="Genomic_DNA"/>
</dbReference>
<accession>A0AAP0JE96</accession>
<dbReference type="GO" id="GO:0004672">
    <property type="term" value="F:protein kinase activity"/>
    <property type="evidence" value="ECO:0007669"/>
    <property type="project" value="InterPro"/>
</dbReference>
<evidence type="ECO:0000259" key="1">
    <source>
        <dbReference type="PROSITE" id="PS50011"/>
    </source>
</evidence>